<proteinExistence type="predicted"/>
<dbReference type="RefSeq" id="WP_388112776.1">
    <property type="nucleotide sequence ID" value="NZ_JBIAHM010000014.1"/>
</dbReference>
<protein>
    <submittedName>
        <fullName evidence="2">Uncharacterized protein</fullName>
    </submittedName>
</protein>
<gene>
    <name evidence="2" type="ORF">ACFYNQ_35590</name>
</gene>
<feature type="region of interest" description="Disordered" evidence="1">
    <location>
        <begin position="27"/>
        <end position="48"/>
    </location>
</feature>
<evidence type="ECO:0000256" key="1">
    <source>
        <dbReference type="SAM" id="MobiDB-lite"/>
    </source>
</evidence>
<organism evidence="2 3">
    <name type="scientific">Streptomyces hokutonensis</name>
    <dbReference type="NCBI Taxonomy" id="1306990"/>
    <lineage>
        <taxon>Bacteria</taxon>
        <taxon>Bacillati</taxon>
        <taxon>Actinomycetota</taxon>
        <taxon>Actinomycetes</taxon>
        <taxon>Kitasatosporales</taxon>
        <taxon>Streptomycetaceae</taxon>
        <taxon>Streptomyces</taxon>
    </lineage>
</organism>
<accession>A0ABW6MCN3</accession>
<keyword evidence="3" id="KW-1185">Reference proteome</keyword>
<name>A0ABW6MCN3_9ACTN</name>
<sequence length="114" mass="12158">MATVSLTGASKKDATAVFDVLRTAFPTDRSSHDIPQEQPGDNSPVWSAEFEPAREPIPTDSVPLEGAVSATLQGAYVAVDQLFEALSAAFAVDHWGAASGDQEKEVDLRLTTKR</sequence>
<dbReference type="Proteomes" id="UP001601303">
    <property type="component" value="Unassembled WGS sequence"/>
</dbReference>
<comment type="caution">
    <text evidence="2">The sequence shown here is derived from an EMBL/GenBank/DDBJ whole genome shotgun (WGS) entry which is preliminary data.</text>
</comment>
<dbReference type="EMBL" id="JBIAHM010000014">
    <property type="protein sequence ID" value="MFE9603876.1"/>
    <property type="molecule type" value="Genomic_DNA"/>
</dbReference>
<evidence type="ECO:0000313" key="3">
    <source>
        <dbReference type="Proteomes" id="UP001601303"/>
    </source>
</evidence>
<evidence type="ECO:0000313" key="2">
    <source>
        <dbReference type="EMBL" id="MFE9603876.1"/>
    </source>
</evidence>
<reference evidence="2 3" key="1">
    <citation type="submission" date="2024-10" db="EMBL/GenBank/DDBJ databases">
        <title>The Natural Products Discovery Center: Release of the First 8490 Sequenced Strains for Exploring Actinobacteria Biosynthetic Diversity.</title>
        <authorList>
            <person name="Kalkreuter E."/>
            <person name="Kautsar S.A."/>
            <person name="Yang D."/>
            <person name="Bader C.D."/>
            <person name="Teijaro C.N."/>
            <person name="Fluegel L."/>
            <person name="Davis C.M."/>
            <person name="Simpson J.R."/>
            <person name="Lauterbach L."/>
            <person name="Steele A.D."/>
            <person name="Gui C."/>
            <person name="Meng S."/>
            <person name="Li G."/>
            <person name="Viehrig K."/>
            <person name="Ye F."/>
            <person name="Su P."/>
            <person name="Kiefer A.F."/>
            <person name="Nichols A."/>
            <person name="Cepeda A.J."/>
            <person name="Yan W."/>
            <person name="Fan B."/>
            <person name="Jiang Y."/>
            <person name="Adhikari A."/>
            <person name="Zheng C.-J."/>
            <person name="Schuster L."/>
            <person name="Cowan T.M."/>
            <person name="Smanski M.J."/>
            <person name="Chevrette M.G."/>
            <person name="De Carvalho L.P.S."/>
            <person name="Shen B."/>
        </authorList>
    </citation>
    <scope>NUCLEOTIDE SEQUENCE [LARGE SCALE GENOMIC DNA]</scope>
    <source>
        <strain evidence="2 3">NPDC006488</strain>
    </source>
</reference>